<keyword evidence="2" id="KW-0520">NAD</keyword>
<dbReference type="EMBL" id="FUZU01000002">
    <property type="protein sequence ID" value="SKC78454.1"/>
    <property type="molecule type" value="Genomic_DNA"/>
</dbReference>
<evidence type="ECO:0000313" key="3">
    <source>
        <dbReference type="EMBL" id="SKC78454.1"/>
    </source>
</evidence>
<evidence type="ECO:0000256" key="1">
    <source>
        <dbReference type="ARBA" id="ARBA00005698"/>
    </source>
</evidence>
<evidence type="ECO:0000313" key="4">
    <source>
        <dbReference type="Proteomes" id="UP000190961"/>
    </source>
</evidence>
<feature type="transmembrane region" description="Helical" evidence="2">
    <location>
        <begin position="32"/>
        <end position="53"/>
    </location>
</feature>
<keyword evidence="2" id="KW-1133">Transmembrane helix</keyword>
<comment type="subcellular location">
    <subcellularLocation>
        <location evidence="2">Cell membrane</location>
        <topology evidence="2">Multi-pass membrane protein</topology>
    </subcellularLocation>
</comment>
<comment type="catalytic activity">
    <reaction evidence="2">
        <text>a quinone + NADH + 5 H(+)(in) = a quinol + NAD(+) + 4 H(+)(out)</text>
        <dbReference type="Rhea" id="RHEA:57888"/>
        <dbReference type="ChEBI" id="CHEBI:15378"/>
        <dbReference type="ChEBI" id="CHEBI:24646"/>
        <dbReference type="ChEBI" id="CHEBI:57540"/>
        <dbReference type="ChEBI" id="CHEBI:57945"/>
        <dbReference type="ChEBI" id="CHEBI:132124"/>
    </reaction>
</comment>
<dbReference type="EC" id="7.1.1.-" evidence="2"/>
<feature type="transmembrane region" description="Helical" evidence="2">
    <location>
        <begin position="146"/>
        <end position="165"/>
    </location>
</feature>
<feature type="transmembrane region" description="Helical" evidence="2">
    <location>
        <begin position="92"/>
        <end position="111"/>
    </location>
</feature>
<keyword evidence="2" id="KW-0472">Membrane</keyword>
<dbReference type="InterPro" id="IPR001457">
    <property type="entry name" value="NADH_UbQ/plastoQ_OxRdtase_su6"/>
</dbReference>
<dbReference type="Pfam" id="PF00499">
    <property type="entry name" value="Oxidored_q3"/>
    <property type="match status" value="1"/>
</dbReference>
<dbReference type="InterPro" id="IPR042106">
    <property type="entry name" value="Nuo/plastoQ_OxRdtase_6_NuoJ"/>
</dbReference>
<dbReference type="AlphaFoldDB" id="A0A1T5LRE6"/>
<dbReference type="GO" id="GO:0005886">
    <property type="term" value="C:plasma membrane"/>
    <property type="evidence" value="ECO:0007669"/>
    <property type="project" value="UniProtKB-SubCell"/>
</dbReference>
<keyword evidence="2" id="KW-0812">Transmembrane</keyword>
<feature type="transmembrane region" description="Helical" evidence="2">
    <location>
        <begin position="59"/>
        <end position="80"/>
    </location>
</feature>
<protein>
    <recommendedName>
        <fullName evidence="2">NADH-quinone oxidoreductase subunit J</fullName>
        <ecNumber evidence="2">7.1.1.-</ecNumber>
    </recommendedName>
</protein>
<dbReference type="PANTHER" id="PTHR33269:SF17">
    <property type="entry name" value="NADH-UBIQUINONE OXIDOREDUCTASE CHAIN 6"/>
    <property type="match status" value="1"/>
</dbReference>
<feature type="transmembrane region" description="Helical" evidence="2">
    <location>
        <begin position="6"/>
        <end position="25"/>
    </location>
</feature>
<dbReference type="Gene3D" id="1.20.120.1200">
    <property type="entry name" value="NADH-ubiquinone/plastoquinone oxidoreductase chain 6, subunit NuoJ"/>
    <property type="match status" value="1"/>
</dbReference>
<keyword evidence="4" id="KW-1185">Reference proteome</keyword>
<reference evidence="3 4" key="1">
    <citation type="submission" date="2017-02" db="EMBL/GenBank/DDBJ databases">
        <authorList>
            <person name="Peterson S.W."/>
        </authorList>
    </citation>
    <scope>NUCLEOTIDE SEQUENCE [LARGE SCALE GENOMIC DNA]</scope>
    <source>
        <strain evidence="3 4">DSM 25262</strain>
    </source>
</reference>
<gene>
    <name evidence="3" type="ORF">SAMN05660236_3746</name>
</gene>
<keyword evidence="2" id="KW-1003">Cell membrane</keyword>
<dbReference type="RefSeq" id="WP_079688259.1">
    <property type="nucleotide sequence ID" value="NZ_FUZU01000002.1"/>
</dbReference>
<name>A0A1T5LRE6_9BACT</name>
<dbReference type="PANTHER" id="PTHR33269">
    <property type="entry name" value="NADH-UBIQUINONE OXIDOREDUCTASE CHAIN 6"/>
    <property type="match status" value="1"/>
</dbReference>
<accession>A0A1T5LRE6</accession>
<dbReference type="STRING" id="688867.SAMN05660236_3746"/>
<organism evidence="3 4">
    <name type="scientific">Ohtaekwangia koreensis</name>
    <dbReference type="NCBI Taxonomy" id="688867"/>
    <lineage>
        <taxon>Bacteria</taxon>
        <taxon>Pseudomonadati</taxon>
        <taxon>Bacteroidota</taxon>
        <taxon>Cytophagia</taxon>
        <taxon>Cytophagales</taxon>
        <taxon>Fulvivirgaceae</taxon>
        <taxon>Ohtaekwangia</taxon>
    </lineage>
</organism>
<comment type="similarity">
    <text evidence="1 2">Belongs to the complex I subunit 6 family.</text>
</comment>
<sequence>MSFVTVMFYFFEAVAALAGLSLVFVRNVFYGALLLIVCLLSIAAIYILAFAEFVAVTQILIYAGGVLVVIIFGVMLTAKISGRPLVVKHSNLFGGILASGSLLLLLSYFILEQNFQAQQNDIVPNNPAINSIGFGLMTDFVLPFEVAGILLLIALIGAAVIASTIKSQKI</sequence>
<proteinExistence type="inferred from homology"/>
<evidence type="ECO:0000256" key="2">
    <source>
        <dbReference type="RuleBase" id="RU004429"/>
    </source>
</evidence>
<dbReference type="GO" id="GO:0008137">
    <property type="term" value="F:NADH dehydrogenase (ubiquinone) activity"/>
    <property type="evidence" value="ECO:0007669"/>
    <property type="project" value="UniProtKB-UniRule"/>
</dbReference>
<keyword evidence="2" id="KW-0874">Quinone</keyword>
<dbReference type="Proteomes" id="UP000190961">
    <property type="component" value="Unassembled WGS sequence"/>
</dbReference>
<dbReference type="GO" id="GO:0048038">
    <property type="term" value="F:quinone binding"/>
    <property type="evidence" value="ECO:0007669"/>
    <property type="project" value="UniProtKB-UniRule"/>
</dbReference>
<dbReference type="OrthoDB" id="981464at2"/>
<comment type="function">
    <text evidence="2">NDH-1 shuttles electrons from NADH, via FMN and iron-sulfur (Fe-S) centers, to quinones in the respiratory chain. Couples the redox reaction to proton translocation (for every two electrons transferred, four hydrogen ions are translocated across the cytoplasmic membrane), and thus conserves the redox energy in a proton gradient.</text>
</comment>